<name>O26426_METTH</name>
<dbReference type="Proteomes" id="UP000005223">
    <property type="component" value="Chromosome"/>
</dbReference>
<dbReference type="CDD" id="cd09701">
    <property type="entry name" value="Cas10_III"/>
    <property type="match status" value="1"/>
</dbReference>
<dbReference type="KEGG" id="mth:MTH_326"/>
<reference evidence="1 2" key="1">
    <citation type="journal article" date="1997" name="J. Bacteriol.">
        <title>Complete genome sequence of Methanobacterium thermoautotrophicum deltaH: functional analysis and comparative genomics.</title>
        <authorList>
            <person name="Smith D.R."/>
            <person name="Doucette-Stamm L.A."/>
            <person name="Deloughery C."/>
            <person name="Lee H.-M."/>
            <person name="Dubois J."/>
            <person name="Aldredge T."/>
            <person name="Bashirzadeh R."/>
            <person name="Blakely D."/>
            <person name="Cook R."/>
            <person name="Gilbert K."/>
            <person name="Harrison D."/>
            <person name="Hoang L."/>
            <person name="Keagle P."/>
            <person name="Lumm W."/>
            <person name="Pothier B."/>
            <person name="Qiu D."/>
            <person name="Spadafora R."/>
            <person name="Vicare R."/>
            <person name="Wang Y."/>
            <person name="Wierzbowski J."/>
            <person name="Gibson R."/>
            <person name="Jiwani N."/>
            <person name="Caruso A."/>
            <person name="Bush D."/>
            <person name="Safer H."/>
            <person name="Patwell D."/>
            <person name="Prabhakar S."/>
            <person name="McDougall S."/>
            <person name="Shimer G."/>
            <person name="Goyal A."/>
            <person name="Pietrovski S."/>
            <person name="Church G.M."/>
            <person name="Daniels C.J."/>
            <person name="Mao J.-i."/>
            <person name="Rice P."/>
            <person name="Nolling J."/>
            <person name="Reeve J.N."/>
        </authorList>
    </citation>
    <scope>NUCLEOTIDE SEQUENCE [LARGE SCALE GENOMIC DNA]</scope>
    <source>
        <strain evidence="2">ATCC 29096 / DSM 1053 / JCM 10044 / NBRC 100330 / Delta H</strain>
    </source>
</reference>
<gene>
    <name evidence="1" type="ordered locus">MTH_326</name>
</gene>
<dbReference type="PaxDb" id="187420-MTH_326"/>
<sequence length="957" mass="111965">MSNIKNIRKRRKEVLLGEIGALLHDIGKLHPNFIGTNSIEKMPPRFFHANIDDFLKTELISALKAFEDLEINVEPIRIYNIISEHHRNNVLQGCDRKDSADDKGIVRRKQSITDTVISSPFGYPKEKIHLNCLQKEFDDLQTILVRLFKYYISGVVNLSLFRRMLMKEAQVFFSHGLGETRIPSNDVTLWDHSYSTASRFKSILVANLCGADIKDPELRIFGIFWNGIEFINKGRKIAEIKARKEIIERIKEKLKGKFEDEIPVGNSIYEDINGICFTFPEFDRAEELANQCAKEALKIFLEESENELWPFFTLSKPSKTLTVLASELKFASSRRVYPKITPALFIDKKQKKIIADNPEMPIPQEGEDICPLCRLRAKPIEKERCEICSERIRGRLANWSNKKENTIWIDEVADKNNRIALIALNFDLDKWFDGTMVGTIYSQTYKDWKHSKKWEKKNVKKNANSVLNGPIEAIKDHVYKILNYILENEDSNEEKAAKLLDTFFEEEIGLRNKKDLKKEFKNHLQNIRENIGADLNKENLATYLFTQNPSPARLYRIWKETEEFFDLLINKITDIYAYRWKRIGFSIDTHELKGRLKEEYKNIKELEKGSLIIKISGLDPETLLVFHDRNGEFYTIESLGKFKFKNKVGEEAVKEALKQGIKHLAPEDEPEKNLIEVGKTIKTEDNLYFEKYYPLIEINRSPLSLRFIVPALDSVKIIEMIAELYNKRFEKVLGKLPLNLKLLVAKRKFPLYILLEAEKRMLKDEEFKKQTPMDPWWSVERLDEHYNFYPIKPANGEKYTLDDLSRLSRGKIFYLYPGYFDFELLSATTDRYNICYEGKKRGHEDHRLFSGRPLYFHQIPQILELWDLLSSNLSNSQINFIEKALTSKLREWKNVKDANKENTFRIFAETTLKDAFGHKWDGLREENRFFLISSSINMLLLDTINLFTHVTGCLKDE</sequence>
<dbReference type="STRING" id="187420.MTH_326"/>
<dbReference type="GeneID" id="1470287"/>
<dbReference type="EMBL" id="AE000666">
    <property type="protein sequence ID" value="AAB84832.1"/>
    <property type="molecule type" value="Genomic_DNA"/>
</dbReference>
<proteinExistence type="predicted"/>
<dbReference type="InterPro" id="IPR014055">
    <property type="entry name" value="CRISPR-assoc_prot_Csx11"/>
</dbReference>
<dbReference type="AlphaFoldDB" id="O26426"/>
<dbReference type="NCBIfam" id="TIGR02682">
    <property type="entry name" value="cas_csx11"/>
    <property type="match status" value="1"/>
</dbReference>
<dbReference type="EnsemblBacteria" id="AAB84832">
    <property type="protein sequence ID" value="AAB84832"/>
    <property type="gene ID" value="MTH_326"/>
</dbReference>
<dbReference type="InParanoid" id="O26426"/>
<evidence type="ECO:0000313" key="1">
    <source>
        <dbReference type="EMBL" id="AAB84832.1"/>
    </source>
</evidence>
<keyword evidence="2" id="KW-1185">Reference proteome</keyword>
<dbReference type="HOGENOM" id="CLU_007515_0_0_2"/>
<dbReference type="PIR" id="H69141">
    <property type="entry name" value="H69141"/>
</dbReference>
<accession>O26426</accession>
<organism evidence="1 2">
    <name type="scientific">Methanothermobacter thermautotrophicus (strain ATCC 29096 / DSM 1053 / JCM 10044 / NBRC 100330 / Delta H)</name>
    <name type="common">Methanobacterium thermoautotrophicum</name>
    <dbReference type="NCBI Taxonomy" id="187420"/>
    <lineage>
        <taxon>Archaea</taxon>
        <taxon>Methanobacteriati</taxon>
        <taxon>Methanobacteriota</taxon>
        <taxon>Methanomada group</taxon>
        <taxon>Methanobacteria</taxon>
        <taxon>Methanobacteriales</taxon>
        <taxon>Methanobacteriaceae</taxon>
        <taxon>Methanothermobacter</taxon>
    </lineage>
</organism>
<evidence type="ECO:0008006" key="3">
    <source>
        <dbReference type="Google" id="ProtNLM"/>
    </source>
</evidence>
<dbReference type="PATRIC" id="fig|187420.15.peg.293"/>
<protein>
    <recommendedName>
        <fullName evidence="3">CRISPR-associated protein Csx11</fullName>
    </recommendedName>
</protein>
<evidence type="ECO:0000313" key="2">
    <source>
        <dbReference type="Proteomes" id="UP000005223"/>
    </source>
</evidence>
<dbReference type="RefSeq" id="WP_010875965.1">
    <property type="nucleotide sequence ID" value="NC_000916.1"/>
</dbReference>